<accession>A0A0N4VFA8</accession>
<protein>
    <submittedName>
        <fullName evidence="1 3">Uncharacterized protein</fullName>
    </submittedName>
</protein>
<evidence type="ECO:0000313" key="2">
    <source>
        <dbReference type="Proteomes" id="UP000274131"/>
    </source>
</evidence>
<dbReference type="WBParaSite" id="EVEC_0000942301-mRNA-1">
    <property type="protein sequence ID" value="EVEC_0000942301-mRNA-1"/>
    <property type="gene ID" value="EVEC_0000942301"/>
</dbReference>
<evidence type="ECO:0000313" key="1">
    <source>
        <dbReference type="EMBL" id="VDD94082.1"/>
    </source>
</evidence>
<dbReference type="Proteomes" id="UP000274131">
    <property type="component" value="Unassembled WGS sequence"/>
</dbReference>
<sequence length="89" mass="10361">MYSSRPQPLFQRKTCRRFPSEVPCCVPLRVAIGIPLSTRRRHQFKSSAANYVTSNGFGELLRRELKGTRTAKRIFSRHEQLEDHKIYPG</sequence>
<reference evidence="1 2" key="2">
    <citation type="submission" date="2018-10" db="EMBL/GenBank/DDBJ databases">
        <authorList>
            <consortium name="Pathogen Informatics"/>
        </authorList>
    </citation>
    <scope>NUCLEOTIDE SEQUENCE [LARGE SCALE GENOMIC DNA]</scope>
</reference>
<dbReference type="AlphaFoldDB" id="A0A0N4VFA8"/>
<gene>
    <name evidence="1" type="ORF">EVEC_LOCUS8833</name>
</gene>
<evidence type="ECO:0000313" key="3">
    <source>
        <dbReference type="WBParaSite" id="EVEC_0000942301-mRNA-1"/>
    </source>
</evidence>
<proteinExistence type="predicted"/>
<name>A0A0N4VFA8_ENTVE</name>
<organism evidence="3">
    <name type="scientific">Enterobius vermicularis</name>
    <name type="common">Human pinworm</name>
    <dbReference type="NCBI Taxonomy" id="51028"/>
    <lineage>
        <taxon>Eukaryota</taxon>
        <taxon>Metazoa</taxon>
        <taxon>Ecdysozoa</taxon>
        <taxon>Nematoda</taxon>
        <taxon>Chromadorea</taxon>
        <taxon>Rhabditida</taxon>
        <taxon>Spirurina</taxon>
        <taxon>Oxyuridomorpha</taxon>
        <taxon>Oxyuroidea</taxon>
        <taxon>Oxyuridae</taxon>
        <taxon>Enterobius</taxon>
    </lineage>
</organism>
<reference evidence="3" key="1">
    <citation type="submission" date="2017-02" db="UniProtKB">
        <authorList>
            <consortium name="WormBaseParasite"/>
        </authorList>
    </citation>
    <scope>IDENTIFICATION</scope>
</reference>
<dbReference type="EMBL" id="UXUI01009637">
    <property type="protein sequence ID" value="VDD94082.1"/>
    <property type="molecule type" value="Genomic_DNA"/>
</dbReference>
<keyword evidence="2" id="KW-1185">Reference proteome</keyword>